<feature type="binding site" evidence="12">
    <location>
        <position position="45"/>
    </location>
    <ligand>
        <name>substrate</name>
    </ligand>
</feature>
<keyword evidence="9 12" id="KW-0560">Oxidoreductase</keyword>
<dbReference type="Proteomes" id="UP000824109">
    <property type="component" value="Unassembled WGS sequence"/>
</dbReference>
<evidence type="ECO:0000256" key="5">
    <source>
        <dbReference type="ARBA" id="ARBA00022490"/>
    </source>
</evidence>
<feature type="binding site" evidence="12">
    <location>
        <position position="217"/>
    </location>
    <ligand>
        <name>FMN</name>
        <dbReference type="ChEBI" id="CHEBI:58210"/>
    </ligand>
</feature>
<reference evidence="14" key="1">
    <citation type="submission" date="2020-10" db="EMBL/GenBank/DDBJ databases">
        <authorList>
            <person name="Gilroy R."/>
        </authorList>
    </citation>
    <scope>NUCLEOTIDE SEQUENCE</scope>
    <source>
        <strain evidence="14">USAMLcec3-3695</strain>
    </source>
</reference>
<accession>A0A9D1SF41</accession>
<dbReference type="InterPro" id="IPR049622">
    <property type="entry name" value="Dihydroorotate_DH_I"/>
</dbReference>
<comment type="catalytic activity">
    <reaction evidence="12">
        <text>(S)-dihydroorotate + A = orotate + AH2</text>
        <dbReference type="Rhea" id="RHEA:18073"/>
        <dbReference type="ChEBI" id="CHEBI:13193"/>
        <dbReference type="ChEBI" id="CHEBI:17499"/>
        <dbReference type="ChEBI" id="CHEBI:30839"/>
        <dbReference type="ChEBI" id="CHEBI:30864"/>
    </reaction>
</comment>
<feature type="binding site" evidence="12">
    <location>
        <position position="165"/>
    </location>
    <ligand>
        <name>FMN</name>
        <dbReference type="ChEBI" id="CHEBI:58210"/>
    </ligand>
</feature>
<dbReference type="InterPro" id="IPR024920">
    <property type="entry name" value="Dihydroorotate_DH_1"/>
</dbReference>
<evidence type="ECO:0000256" key="1">
    <source>
        <dbReference type="ARBA" id="ARBA00003616"/>
    </source>
</evidence>
<feature type="binding site" evidence="12">
    <location>
        <position position="191"/>
    </location>
    <ligand>
        <name>FMN</name>
        <dbReference type="ChEBI" id="CHEBI:58210"/>
    </ligand>
</feature>
<dbReference type="NCBIfam" id="NF005574">
    <property type="entry name" value="PRK07259.1"/>
    <property type="match status" value="1"/>
</dbReference>
<comment type="subcellular location">
    <subcellularLocation>
        <location evidence="2 12">Cytoplasm</location>
    </subcellularLocation>
</comment>
<dbReference type="InterPro" id="IPR005720">
    <property type="entry name" value="Dihydroorotate_DH_cat"/>
</dbReference>
<comment type="cofactor">
    <cofactor evidence="12">
        <name>FMN</name>
        <dbReference type="ChEBI" id="CHEBI:58210"/>
    </cofactor>
    <text evidence="12">Binds 1 FMN per subunit.</text>
</comment>
<evidence type="ECO:0000256" key="7">
    <source>
        <dbReference type="ARBA" id="ARBA00022643"/>
    </source>
</evidence>
<dbReference type="EC" id="1.3.-.-" evidence="12"/>
<dbReference type="GO" id="GO:0005737">
    <property type="term" value="C:cytoplasm"/>
    <property type="evidence" value="ECO:0007669"/>
    <property type="project" value="UniProtKB-SubCell"/>
</dbReference>
<keyword evidence="5 12" id="KW-0963">Cytoplasm</keyword>
<feature type="binding site" evidence="12">
    <location>
        <position position="127"/>
    </location>
    <ligand>
        <name>FMN</name>
        <dbReference type="ChEBI" id="CHEBI:58210"/>
    </ligand>
</feature>
<dbReference type="Gene3D" id="3.20.20.70">
    <property type="entry name" value="Aldolase class I"/>
    <property type="match status" value="1"/>
</dbReference>
<dbReference type="GO" id="GO:0044205">
    <property type="term" value="P:'de novo' UMP biosynthetic process"/>
    <property type="evidence" value="ECO:0007669"/>
    <property type="project" value="UniProtKB-UniRule"/>
</dbReference>
<comment type="function">
    <text evidence="1">Catalyzes the conversion of dihydroorotate to orotate with NAD(+) as electron acceptor.</text>
</comment>
<dbReference type="FunFam" id="3.20.20.70:FF:000027">
    <property type="entry name" value="Dihydropyrimidine dehydrogenase [NADP(+)]"/>
    <property type="match status" value="1"/>
</dbReference>
<dbReference type="PROSITE" id="PS00911">
    <property type="entry name" value="DHODEHASE_1"/>
    <property type="match status" value="1"/>
</dbReference>
<feature type="binding site" evidence="12">
    <location>
        <position position="100"/>
    </location>
    <ligand>
        <name>FMN</name>
        <dbReference type="ChEBI" id="CHEBI:58210"/>
    </ligand>
</feature>
<dbReference type="AlphaFoldDB" id="A0A9D1SF41"/>
<dbReference type="NCBIfam" id="TIGR01037">
    <property type="entry name" value="pyrD_sub1_fam"/>
    <property type="match status" value="1"/>
</dbReference>
<feature type="binding site" evidence="12">
    <location>
        <begin position="192"/>
        <end position="193"/>
    </location>
    <ligand>
        <name>substrate</name>
    </ligand>
</feature>
<dbReference type="InterPro" id="IPR033888">
    <property type="entry name" value="DHOD_1B"/>
</dbReference>
<evidence type="ECO:0000256" key="9">
    <source>
        <dbReference type="ARBA" id="ARBA00023002"/>
    </source>
</evidence>
<feature type="binding site" evidence="12">
    <location>
        <begin position="243"/>
        <end position="244"/>
    </location>
    <ligand>
        <name>FMN</name>
        <dbReference type="ChEBI" id="CHEBI:58210"/>
    </ligand>
</feature>
<protein>
    <recommendedName>
        <fullName evidence="12">Dihydroorotate dehydrogenase</fullName>
        <shortName evidence="12">DHOD</shortName>
        <shortName evidence="12">DHODase</shortName>
        <shortName evidence="12">DHOdehase</shortName>
        <ecNumber evidence="12">1.3.-.-</ecNumber>
    </recommendedName>
</protein>
<keyword evidence="8 12" id="KW-0665">Pyrimidine biosynthesis</keyword>
<keyword evidence="6 12" id="KW-0285">Flavoprotein</keyword>
<evidence type="ECO:0000256" key="3">
    <source>
        <dbReference type="ARBA" id="ARBA00004715"/>
    </source>
</evidence>
<dbReference type="PANTHER" id="PTHR48109">
    <property type="entry name" value="DIHYDROOROTATE DEHYDROGENASE (QUINONE), MITOCHONDRIAL-RELATED"/>
    <property type="match status" value="1"/>
</dbReference>
<name>A0A9D1SF41_9FIRM</name>
<evidence type="ECO:0000256" key="2">
    <source>
        <dbReference type="ARBA" id="ARBA00004496"/>
    </source>
</evidence>
<reference evidence="14" key="2">
    <citation type="journal article" date="2021" name="PeerJ">
        <title>Extensive microbial diversity within the chicken gut microbiome revealed by metagenomics and culture.</title>
        <authorList>
            <person name="Gilroy R."/>
            <person name="Ravi A."/>
            <person name="Getino M."/>
            <person name="Pursley I."/>
            <person name="Horton D.L."/>
            <person name="Alikhan N.F."/>
            <person name="Baker D."/>
            <person name="Gharbi K."/>
            <person name="Hall N."/>
            <person name="Watson M."/>
            <person name="Adriaenssens E.M."/>
            <person name="Foster-Nyarko E."/>
            <person name="Jarju S."/>
            <person name="Secka A."/>
            <person name="Antonio M."/>
            <person name="Oren A."/>
            <person name="Chaudhuri R.R."/>
            <person name="La Ragione R."/>
            <person name="Hildebrand F."/>
            <person name="Pallen M.J."/>
        </authorList>
    </citation>
    <scope>NUCLEOTIDE SEQUENCE</scope>
    <source>
        <strain evidence="14">USAMLcec3-3695</strain>
    </source>
</reference>
<dbReference type="GO" id="GO:0004589">
    <property type="term" value="F:dihydroorotate dehydrogenase (NAD+) activity"/>
    <property type="evidence" value="ECO:0007669"/>
    <property type="project" value="UniProtKB-EC"/>
</dbReference>
<evidence type="ECO:0000256" key="6">
    <source>
        <dbReference type="ARBA" id="ARBA00022630"/>
    </source>
</evidence>
<dbReference type="CDD" id="cd04740">
    <property type="entry name" value="DHOD_1B_like"/>
    <property type="match status" value="1"/>
</dbReference>
<feature type="binding site" evidence="12">
    <location>
        <begin position="265"/>
        <end position="266"/>
    </location>
    <ligand>
        <name>FMN</name>
        <dbReference type="ChEBI" id="CHEBI:58210"/>
    </ligand>
</feature>
<dbReference type="PANTHER" id="PTHR48109:SF1">
    <property type="entry name" value="DIHYDROOROTATE DEHYDROGENASE (FUMARATE)"/>
    <property type="match status" value="1"/>
</dbReference>
<comment type="catalytic activity">
    <reaction evidence="11">
        <text>(S)-dihydroorotate + NAD(+) = orotate + NADH + H(+)</text>
        <dbReference type="Rhea" id="RHEA:13513"/>
        <dbReference type="ChEBI" id="CHEBI:15378"/>
        <dbReference type="ChEBI" id="CHEBI:30839"/>
        <dbReference type="ChEBI" id="CHEBI:30864"/>
        <dbReference type="ChEBI" id="CHEBI:57540"/>
        <dbReference type="ChEBI" id="CHEBI:57945"/>
        <dbReference type="EC" id="1.3.1.14"/>
    </reaction>
</comment>
<sequence length="304" mass="32548">MARLETEYCGIKFRNPIVTASGTFGFGYEYDEYAPLSEYGGIAVKGLTRTPRAGNKPPRIAETPSGILNSVGLQNPGVEVFAEHLMPELSAKFDTNVIANMSGNTIEEYAEMAEILSETDVAVIEMNISCPNVKHGGMAFGTNAAVVEELTKTVKERCKKPLVVKLSPNVTSITEIAKAAEAGGADGLSLINTLLGMKIDINTRRPILANNTGGLSGPAVMPVAVRMVHEVYNAVRVPIIGMGGASSGADVIEFMIAGAKLVALGTALFVKPDLIFDVKREMEEYMDRFGIKDINELVGTLELY</sequence>
<comment type="similarity">
    <text evidence="4 12">Belongs to the dihydroorotate dehydrogenase family. Type 1 subfamily.</text>
</comment>
<dbReference type="InterPro" id="IPR001295">
    <property type="entry name" value="Dihydroorotate_DH_CS"/>
</dbReference>
<evidence type="ECO:0000259" key="13">
    <source>
        <dbReference type="Pfam" id="PF01180"/>
    </source>
</evidence>
<dbReference type="SUPFAM" id="SSF51395">
    <property type="entry name" value="FMN-linked oxidoreductases"/>
    <property type="match status" value="1"/>
</dbReference>
<dbReference type="GO" id="GO:0006207">
    <property type="term" value="P:'de novo' pyrimidine nucleobase biosynthetic process"/>
    <property type="evidence" value="ECO:0007669"/>
    <property type="project" value="InterPro"/>
</dbReference>
<dbReference type="InterPro" id="IPR013785">
    <property type="entry name" value="Aldolase_TIM"/>
</dbReference>
<gene>
    <name evidence="12" type="primary">pyrD</name>
    <name evidence="14" type="ORF">IAA61_06020</name>
</gene>
<evidence type="ECO:0000313" key="14">
    <source>
        <dbReference type="EMBL" id="HIU57352.1"/>
    </source>
</evidence>
<evidence type="ECO:0000256" key="8">
    <source>
        <dbReference type="ARBA" id="ARBA00022975"/>
    </source>
</evidence>
<evidence type="ECO:0000256" key="11">
    <source>
        <dbReference type="ARBA" id="ARBA00048996"/>
    </source>
</evidence>
<feature type="domain" description="Dihydroorotate dehydrogenase catalytic" evidence="13">
    <location>
        <begin position="4"/>
        <end position="286"/>
    </location>
</feature>
<feature type="binding site" evidence="12">
    <location>
        <begin position="69"/>
        <end position="73"/>
    </location>
    <ligand>
        <name>substrate</name>
    </ligand>
</feature>
<evidence type="ECO:0000256" key="12">
    <source>
        <dbReference type="HAMAP-Rule" id="MF_00224"/>
    </source>
</evidence>
<keyword evidence="10" id="KW-0520">NAD</keyword>
<evidence type="ECO:0000256" key="10">
    <source>
        <dbReference type="ARBA" id="ARBA00023027"/>
    </source>
</evidence>
<feature type="binding site" evidence="12">
    <location>
        <begin position="45"/>
        <end position="46"/>
    </location>
    <ligand>
        <name>FMN</name>
        <dbReference type="ChEBI" id="CHEBI:58210"/>
    </ligand>
</feature>
<dbReference type="EMBL" id="DVNB01000063">
    <property type="protein sequence ID" value="HIU57352.1"/>
    <property type="molecule type" value="Genomic_DNA"/>
</dbReference>
<evidence type="ECO:0000313" key="15">
    <source>
        <dbReference type="Proteomes" id="UP000824109"/>
    </source>
</evidence>
<feature type="binding site" evidence="12">
    <location>
        <position position="127"/>
    </location>
    <ligand>
        <name>substrate</name>
    </ligand>
</feature>
<organism evidence="14 15">
    <name type="scientific">Candidatus Ornithomonoglobus merdipullorum</name>
    <dbReference type="NCBI Taxonomy" id="2840895"/>
    <lineage>
        <taxon>Bacteria</taxon>
        <taxon>Bacillati</taxon>
        <taxon>Bacillota</taxon>
        <taxon>Clostridia</taxon>
        <taxon>Candidatus Ornithomonoglobus</taxon>
    </lineage>
</organism>
<feature type="active site" description="Nucleophile" evidence="12">
    <location>
        <position position="130"/>
    </location>
</feature>
<proteinExistence type="inferred from homology"/>
<evidence type="ECO:0000256" key="4">
    <source>
        <dbReference type="ARBA" id="ARBA00008008"/>
    </source>
</evidence>
<feature type="binding site" evidence="12">
    <location>
        <position position="21"/>
    </location>
    <ligand>
        <name>FMN</name>
        <dbReference type="ChEBI" id="CHEBI:58210"/>
    </ligand>
</feature>
<keyword evidence="7 12" id="KW-0288">FMN</keyword>
<dbReference type="InterPro" id="IPR050074">
    <property type="entry name" value="DHO_dehydrogenase"/>
</dbReference>
<comment type="caution">
    <text evidence="14">The sequence shown here is derived from an EMBL/GenBank/DDBJ whole genome shotgun (WGS) entry which is preliminary data.</text>
</comment>
<dbReference type="InterPro" id="IPR012135">
    <property type="entry name" value="Dihydroorotate_DH_1_2"/>
</dbReference>
<comment type="pathway">
    <text evidence="3">Pyrimidine metabolism; UMP biosynthesis via de novo pathway; orotate from (S)-dihydroorotate (NAD(+) route): step 1/1.</text>
</comment>
<dbReference type="Pfam" id="PF01180">
    <property type="entry name" value="DHO_dh"/>
    <property type="match status" value="1"/>
</dbReference>
<dbReference type="PIRSF" id="PIRSF000164">
    <property type="entry name" value="DHO_oxidase"/>
    <property type="match status" value="1"/>
</dbReference>
<dbReference type="HAMAP" id="MF_00224">
    <property type="entry name" value="DHO_dh_type1"/>
    <property type="match status" value="1"/>
</dbReference>